<keyword evidence="3" id="KW-1185">Reference proteome</keyword>
<dbReference type="eggNOG" id="COG0664">
    <property type="taxonomic scope" value="Bacteria"/>
</dbReference>
<dbReference type="InterPro" id="IPR014710">
    <property type="entry name" value="RmlC-like_jellyroll"/>
</dbReference>
<protein>
    <submittedName>
        <fullName evidence="2">cAMP-binding protein</fullName>
    </submittedName>
</protein>
<evidence type="ECO:0000259" key="1">
    <source>
        <dbReference type="Pfam" id="PF00027"/>
    </source>
</evidence>
<dbReference type="AlphaFoldDB" id="S2E0Z2"/>
<dbReference type="CDD" id="cd00038">
    <property type="entry name" value="CAP_ED"/>
    <property type="match status" value="1"/>
</dbReference>
<dbReference type="SUPFAM" id="SSF51206">
    <property type="entry name" value="cAMP-binding domain-like"/>
    <property type="match status" value="1"/>
</dbReference>
<gene>
    <name evidence="2" type="ORF">A33Q_1463</name>
</gene>
<proteinExistence type="predicted"/>
<dbReference type="InterPro" id="IPR018490">
    <property type="entry name" value="cNMP-bd_dom_sf"/>
</dbReference>
<evidence type="ECO:0000313" key="3">
    <source>
        <dbReference type="Proteomes" id="UP000006073"/>
    </source>
</evidence>
<evidence type="ECO:0000313" key="2">
    <source>
        <dbReference type="EMBL" id="EOZ98101.1"/>
    </source>
</evidence>
<sequence length="210" mass="25437">MNIKPSMDRTLSEDEYEQHLKASRELLYDYLPLTDEQWEVFKQGFKIRKYHKGDFILNEGETERFLSIVLTGCTRHYIMVKGEEKSFDFSFQHEFNCSYSSFIQQEPSRFFIQALEDCVLASIHHDFLQQLYQHYPESNKFGRTAVEQYYIWREQREISLMTGSAQERYLRLMQKYPIYLEQVPLKYLASYLNIKPESLSRIRKKLFEER</sequence>
<feature type="domain" description="Cyclic nucleotide-binding" evidence="1">
    <location>
        <begin position="48"/>
        <end position="135"/>
    </location>
</feature>
<dbReference type="Gene3D" id="2.60.120.10">
    <property type="entry name" value="Jelly Rolls"/>
    <property type="match status" value="1"/>
</dbReference>
<dbReference type="STRING" id="1189612.A33Q_1463"/>
<reference evidence="2 3" key="1">
    <citation type="journal article" date="2013" name="Genome Announc.">
        <title>Draft Genome Sequence of Indibacter alkaliphilus Strain LW1T, Isolated from Lonar Lake, a Haloalkaline Lake in the Buldana District of Maharashtra, India.</title>
        <authorList>
            <person name="Singh A."/>
            <person name="Kumar Jangir P."/>
            <person name="Sharma R."/>
            <person name="Singh A."/>
            <person name="Kumar Pinnaka A."/>
            <person name="Shivaji S."/>
        </authorList>
    </citation>
    <scope>NUCLEOTIDE SEQUENCE [LARGE SCALE GENOMIC DNA]</scope>
    <source>
        <strain evidence="3">CCUG 57479 / KCTC 22604 / LW1</strain>
    </source>
</reference>
<organism evidence="2 3">
    <name type="scientific">Indibacter alkaliphilus (strain CCUG 57479 / KCTC 22604 / LW1)</name>
    <dbReference type="NCBI Taxonomy" id="1189612"/>
    <lineage>
        <taxon>Bacteria</taxon>
        <taxon>Pseudomonadati</taxon>
        <taxon>Bacteroidota</taxon>
        <taxon>Cytophagia</taxon>
        <taxon>Cytophagales</taxon>
        <taxon>Cyclobacteriaceae</taxon>
    </lineage>
</organism>
<accession>S2E0Z2</accession>
<dbReference type="EMBL" id="ALWO02000024">
    <property type="protein sequence ID" value="EOZ98101.1"/>
    <property type="molecule type" value="Genomic_DNA"/>
</dbReference>
<comment type="caution">
    <text evidence="2">The sequence shown here is derived from an EMBL/GenBank/DDBJ whole genome shotgun (WGS) entry which is preliminary data.</text>
</comment>
<dbReference type="Pfam" id="PF00027">
    <property type="entry name" value="cNMP_binding"/>
    <property type="match status" value="1"/>
</dbReference>
<dbReference type="InterPro" id="IPR000595">
    <property type="entry name" value="cNMP-bd_dom"/>
</dbReference>
<dbReference type="OrthoDB" id="663011at2"/>
<dbReference type="Proteomes" id="UP000006073">
    <property type="component" value="Unassembled WGS sequence"/>
</dbReference>
<dbReference type="RefSeq" id="WP_009036319.1">
    <property type="nucleotide sequence ID" value="NZ_ALWO02000024.1"/>
</dbReference>
<name>S2E0Z2_INDAL</name>